<comment type="similarity">
    <text evidence="9">Belongs to the TonB-dependent receptor family.</text>
</comment>
<comment type="subcellular location">
    <subcellularLocation>
        <location evidence="1 9">Cell outer membrane</location>
        <topology evidence="1 9">Multi-pass membrane protein</topology>
    </subcellularLocation>
</comment>
<proteinExistence type="inferred from homology"/>
<evidence type="ECO:0000256" key="8">
    <source>
        <dbReference type="ARBA" id="ARBA00023237"/>
    </source>
</evidence>
<protein>
    <submittedName>
        <fullName evidence="14">TonB-dependent receptor domain-containing protein</fullName>
    </submittedName>
</protein>
<evidence type="ECO:0000313" key="14">
    <source>
        <dbReference type="EMBL" id="MFC5440917.1"/>
    </source>
</evidence>
<dbReference type="Gene3D" id="2.60.40.1120">
    <property type="entry name" value="Carboxypeptidase-like, regulatory domain"/>
    <property type="match status" value="1"/>
</dbReference>
<evidence type="ECO:0000256" key="7">
    <source>
        <dbReference type="ARBA" id="ARBA00023136"/>
    </source>
</evidence>
<dbReference type="Pfam" id="PF25183">
    <property type="entry name" value="OMP_b-brl_4"/>
    <property type="match status" value="2"/>
</dbReference>
<evidence type="ECO:0000313" key="15">
    <source>
        <dbReference type="Proteomes" id="UP001596018"/>
    </source>
</evidence>
<dbReference type="EMBL" id="JBHSMM010000003">
    <property type="protein sequence ID" value="MFC5440917.1"/>
    <property type="molecule type" value="Genomic_DNA"/>
</dbReference>
<feature type="domain" description="TonB-dependent receptor plug" evidence="12">
    <location>
        <begin position="133"/>
        <end position="232"/>
    </location>
</feature>
<dbReference type="PANTHER" id="PTHR30069">
    <property type="entry name" value="TONB-DEPENDENT OUTER MEMBRANE RECEPTOR"/>
    <property type="match status" value="1"/>
</dbReference>
<reference evidence="15" key="1">
    <citation type="journal article" date="2019" name="Int. J. Syst. Evol. Microbiol.">
        <title>The Global Catalogue of Microorganisms (GCM) 10K type strain sequencing project: providing services to taxonomists for standard genome sequencing and annotation.</title>
        <authorList>
            <consortium name="The Broad Institute Genomics Platform"/>
            <consortium name="The Broad Institute Genome Sequencing Center for Infectious Disease"/>
            <person name="Wu L."/>
            <person name="Ma J."/>
        </authorList>
    </citation>
    <scope>NUCLEOTIDE SEQUENCE [LARGE SCALE GENOMIC DNA]</scope>
    <source>
        <strain evidence="15">KACC 12822</strain>
    </source>
</reference>
<dbReference type="Pfam" id="PF07715">
    <property type="entry name" value="Plug"/>
    <property type="match status" value="1"/>
</dbReference>
<sequence length="1018" mass="111071">MNSNNRKLRRTVLCMALGLGLASLAVPAAVAGSNDGSVVGHTAAGAVITVNNTATGFTRSVTADAKGNYRFPFLPVGTYTLESSKDGAPVGHPVNVTVSLGNATTVNVGAADNATALEAISVSGTILPGVDVSSTESATNVTREQLSRIPVDQNITSVAILAPGVNRGVAGFGGISFGGSSVAENSFYVNGLNVTDFYNRNGFSSAPFAFYQEFQVKTGGYSVEFGRTTGGVINAVTRSGTNDFHFGTEMTLEPGNWHSRADDHYRADGTRYITAGKDRDSLVKLNGYVSGPIVKDKLFFFAMYEARGATPRNTNDDGTVLTSNGSDTGFWGATIDWHVNDSNLLSAMAFSDKDKNVGDVYDYDYATDTIGSKTNEIYTDTGGKNWALTWTSYLTNDLSMKLMYGRNNRESFNRGLSDLECNPVATDGDIPLPGIGLGCTTNTAVSKRNDVRKQARADFEWTLGEHLLRFGYDSEKNTSDYDRYYPGPGALYYNVYQAAPGSSIPNPSGGVVPAGYAGYVRARRYEISGTFETTNSAYYIEDNWQVTPNVLLNLGLRRDGFDNKTGDGDSYIKMENMIAPRLGFSWDMHGDGTTKLFGNLGRYYLPVANVINIKQAGGLLDERTYYAFDGWETRDRNGSPYAMPILGPQLGGVDVSQGDGSVGDLRSEVDHHMDQVYQDELILGFQQMLDDKWSWGVSGTYRRLHNAIDDMGITQTPCGPLLDSDGDPTTQWVMANPGSKVSIWGDTNCDGTPDGYVDIDTAKHGWAMYDSDGNYLGERGWVKPKRTYTAMEFQIDRAWDDKWAFNASYTLSWSRGNAEGPVNSDTNFDDTGRTENFDDPWVNFGGDGYLPNDRRHQIKLRGTYAITPQWQLGADLQILSGTPVTGFGSGNPYDATSYHSYYICVQNCGFIPGEVDADGDPVPYPSEQRVYERSPRGKYGRTPWSYDLGASISWQKPIGTDGRIKAKFAVYNLLNSQRTLGVNQDLQPSISDSTSDTFGEGIRFQSPRFAQLTVSLDF</sequence>
<gene>
    <name evidence="14" type="ORF">ACFPK0_12890</name>
</gene>
<dbReference type="PROSITE" id="PS01156">
    <property type="entry name" value="TONB_DEPENDENT_REC_2"/>
    <property type="match status" value="1"/>
</dbReference>
<keyword evidence="4 9" id="KW-0812">Transmembrane</keyword>
<keyword evidence="8 9" id="KW-0998">Cell outer membrane</keyword>
<evidence type="ECO:0000256" key="3">
    <source>
        <dbReference type="ARBA" id="ARBA00022452"/>
    </source>
</evidence>
<dbReference type="InterPro" id="IPR039426">
    <property type="entry name" value="TonB-dep_rcpt-like"/>
</dbReference>
<evidence type="ECO:0000256" key="5">
    <source>
        <dbReference type="ARBA" id="ARBA00022729"/>
    </source>
</evidence>
<feature type="chain" id="PRO_5045417570" evidence="11">
    <location>
        <begin position="29"/>
        <end position="1018"/>
    </location>
</feature>
<dbReference type="InterPro" id="IPR013784">
    <property type="entry name" value="Carb-bd-like_fold"/>
</dbReference>
<evidence type="ECO:0000256" key="2">
    <source>
        <dbReference type="ARBA" id="ARBA00022448"/>
    </source>
</evidence>
<feature type="domain" description="TonB-dependent transporter Oar-like beta-barrel" evidence="13">
    <location>
        <begin position="322"/>
        <end position="559"/>
    </location>
</feature>
<dbReference type="Gene3D" id="2.170.130.10">
    <property type="entry name" value="TonB-dependent receptor, plug domain"/>
    <property type="match status" value="1"/>
</dbReference>
<feature type="short sequence motif" description="TonB C-terminal box" evidence="10">
    <location>
        <begin position="1001"/>
        <end position="1018"/>
    </location>
</feature>
<keyword evidence="5 11" id="KW-0732">Signal</keyword>
<dbReference type="RefSeq" id="WP_377341287.1">
    <property type="nucleotide sequence ID" value="NZ_JALBWS010000008.1"/>
</dbReference>
<dbReference type="PROSITE" id="PS52016">
    <property type="entry name" value="TONB_DEPENDENT_REC_3"/>
    <property type="match status" value="1"/>
</dbReference>
<dbReference type="InterPro" id="IPR057601">
    <property type="entry name" value="Oar-like_b-barrel"/>
</dbReference>
<keyword evidence="2 9" id="KW-0813">Transport</keyword>
<comment type="caution">
    <text evidence="14">The sequence shown here is derived from an EMBL/GenBank/DDBJ whole genome shotgun (WGS) entry which is preliminary data.</text>
</comment>
<evidence type="ECO:0000256" key="4">
    <source>
        <dbReference type="ARBA" id="ARBA00022692"/>
    </source>
</evidence>
<keyword evidence="14" id="KW-0675">Receptor</keyword>
<keyword evidence="7 9" id="KW-0472">Membrane</keyword>
<dbReference type="PANTHER" id="PTHR30069:SF46">
    <property type="entry name" value="OAR PROTEIN"/>
    <property type="match status" value="1"/>
</dbReference>
<evidence type="ECO:0000256" key="9">
    <source>
        <dbReference type="PROSITE-ProRule" id="PRU01360"/>
    </source>
</evidence>
<feature type="domain" description="TonB-dependent transporter Oar-like beta-barrel" evidence="13">
    <location>
        <begin position="574"/>
        <end position="1002"/>
    </location>
</feature>
<dbReference type="Proteomes" id="UP001596018">
    <property type="component" value="Unassembled WGS sequence"/>
</dbReference>
<keyword evidence="6" id="KW-0798">TonB box</keyword>
<dbReference type="InterPro" id="IPR036942">
    <property type="entry name" value="Beta-barrel_TonB_sf"/>
</dbReference>
<evidence type="ECO:0000256" key="11">
    <source>
        <dbReference type="SAM" id="SignalP"/>
    </source>
</evidence>
<evidence type="ECO:0000259" key="13">
    <source>
        <dbReference type="Pfam" id="PF25183"/>
    </source>
</evidence>
<dbReference type="InterPro" id="IPR012910">
    <property type="entry name" value="Plug_dom"/>
</dbReference>
<evidence type="ECO:0000256" key="1">
    <source>
        <dbReference type="ARBA" id="ARBA00004571"/>
    </source>
</evidence>
<feature type="signal peptide" evidence="11">
    <location>
        <begin position="1"/>
        <end position="28"/>
    </location>
</feature>
<dbReference type="Pfam" id="PF13620">
    <property type="entry name" value="CarboxypepD_reg"/>
    <property type="match status" value="1"/>
</dbReference>
<evidence type="ECO:0000256" key="6">
    <source>
        <dbReference type="ARBA" id="ARBA00023077"/>
    </source>
</evidence>
<organism evidence="14 15">
    <name type="scientific">Rhodanobacter ginsenosidimutans</name>
    <dbReference type="NCBI Taxonomy" id="490571"/>
    <lineage>
        <taxon>Bacteria</taxon>
        <taxon>Pseudomonadati</taxon>
        <taxon>Pseudomonadota</taxon>
        <taxon>Gammaproteobacteria</taxon>
        <taxon>Lysobacterales</taxon>
        <taxon>Rhodanobacteraceae</taxon>
        <taxon>Rhodanobacter</taxon>
    </lineage>
</organism>
<dbReference type="Gene3D" id="2.40.170.20">
    <property type="entry name" value="TonB-dependent receptor, beta-barrel domain"/>
    <property type="match status" value="1"/>
</dbReference>
<keyword evidence="3 9" id="KW-1134">Transmembrane beta strand</keyword>
<dbReference type="InterPro" id="IPR010917">
    <property type="entry name" value="TonB_rcpt_CS"/>
</dbReference>
<accession>A0ABW0JXP4</accession>
<dbReference type="InterPro" id="IPR037066">
    <property type="entry name" value="Plug_dom_sf"/>
</dbReference>
<keyword evidence="15" id="KW-1185">Reference proteome</keyword>
<dbReference type="SUPFAM" id="SSF49452">
    <property type="entry name" value="Starch-binding domain-like"/>
    <property type="match status" value="1"/>
</dbReference>
<evidence type="ECO:0000259" key="12">
    <source>
        <dbReference type="Pfam" id="PF07715"/>
    </source>
</evidence>
<evidence type="ECO:0000256" key="10">
    <source>
        <dbReference type="PROSITE-ProRule" id="PRU10144"/>
    </source>
</evidence>
<dbReference type="SUPFAM" id="SSF56935">
    <property type="entry name" value="Porins"/>
    <property type="match status" value="1"/>
</dbReference>
<name>A0ABW0JXP4_9GAMM</name>